<reference evidence="2 3" key="1">
    <citation type="journal article" date="2023" name="Mol. Biol. Evol.">
        <title>Genomics of Secondarily Temperate Adaptation in the Only Non-Antarctic Icefish.</title>
        <authorList>
            <person name="Rivera-Colon A.G."/>
            <person name="Rayamajhi N."/>
            <person name="Minhas B.F."/>
            <person name="Madrigal G."/>
            <person name="Bilyk K.T."/>
            <person name="Yoon V."/>
            <person name="Hune M."/>
            <person name="Gregory S."/>
            <person name="Cheng C.H.C."/>
            <person name="Catchen J.M."/>
        </authorList>
    </citation>
    <scope>NUCLEOTIDE SEQUENCE [LARGE SCALE GENOMIC DNA]</scope>
    <source>
        <strain evidence="2">JC2023a</strain>
    </source>
</reference>
<dbReference type="Proteomes" id="UP001335648">
    <property type="component" value="Unassembled WGS sequence"/>
</dbReference>
<feature type="region of interest" description="Disordered" evidence="1">
    <location>
        <begin position="60"/>
        <end position="86"/>
    </location>
</feature>
<comment type="caution">
    <text evidence="2">The sequence shown here is derived from an EMBL/GenBank/DDBJ whole genome shotgun (WGS) entry which is preliminary data.</text>
</comment>
<feature type="compositionally biased region" description="Acidic residues" evidence="1">
    <location>
        <begin position="74"/>
        <end position="86"/>
    </location>
</feature>
<feature type="compositionally biased region" description="Polar residues" evidence="1">
    <location>
        <begin position="1"/>
        <end position="14"/>
    </location>
</feature>
<sequence>MGQATRGSPEQEPSPSYLISYPRARPPALPPSGHPAKEAPNWGTLKVCRGLHPNSWLKKGRKLSLTQQDHVEKEEDDNSGVSIDDI</sequence>
<evidence type="ECO:0000313" key="2">
    <source>
        <dbReference type="EMBL" id="KAK5874788.1"/>
    </source>
</evidence>
<accession>A0AAN7Y2Z1</accession>
<name>A0AAN7Y2Z1_9TELE</name>
<proteinExistence type="predicted"/>
<evidence type="ECO:0000313" key="3">
    <source>
        <dbReference type="Proteomes" id="UP001335648"/>
    </source>
</evidence>
<feature type="compositionally biased region" description="Pro residues" evidence="1">
    <location>
        <begin position="24"/>
        <end position="33"/>
    </location>
</feature>
<gene>
    <name evidence="2" type="ORF">CesoFtcFv8_027344</name>
</gene>
<dbReference type="EMBL" id="JAULUE010002069">
    <property type="protein sequence ID" value="KAK5874788.1"/>
    <property type="molecule type" value="Genomic_DNA"/>
</dbReference>
<keyword evidence="3" id="KW-1185">Reference proteome</keyword>
<organism evidence="2 3">
    <name type="scientific">Champsocephalus esox</name>
    <name type="common">pike icefish</name>
    <dbReference type="NCBI Taxonomy" id="159716"/>
    <lineage>
        <taxon>Eukaryota</taxon>
        <taxon>Metazoa</taxon>
        <taxon>Chordata</taxon>
        <taxon>Craniata</taxon>
        <taxon>Vertebrata</taxon>
        <taxon>Euteleostomi</taxon>
        <taxon>Actinopterygii</taxon>
        <taxon>Neopterygii</taxon>
        <taxon>Teleostei</taxon>
        <taxon>Neoteleostei</taxon>
        <taxon>Acanthomorphata</taxon>
        <taxon>Eupercaria</taxon>
        <taxon>Perciformes</taxon>
        <taxon>Notothenioidei</taxon>
        <taxon>Channichthyidae</taxon>
        <taxon>Champsocephalus</taxon>
    </lineage>
</organism>
<protein>
    <submittedName>
        <fullName evidence="2">Uncharacterized protein</fullName>
    </submittedName>
</protein>
<dbReference type="AlphaFoldDB" id="A0AAN7Y2Z1"/>
<evidence type="ECO:0000256" key="1">
    <source>
        <dbReference type="SAM" id="MobiDB-lite"/>
    </source>
</evidence>
<feature type="region of interest" description="Disordered" evidence="1">
    <location>
        <begin position="1"/>
        <end position="41"/>
    </location>
</feature>